<keyword evidence="1 3" id="KW-0808">Transferase</keyword>
<comment type="caution">
    <text evidence="3">The sequence shown here is derived from an EMBL/GenBank/DDBJ whole genome shotgun (WGS) entry which is preliminary data.</text>
</comment>
<gene>
    <name evidence="3" type="ORF">CLV52_3066</name>
</gene>
<dbReference type="SUPFAM" id="SSF53335">
    <property type="entry name" value="S-adenosyl-L-methionine-dependent methyltransferases"/>
    <property type="match status" value="1"/>
</dbReference>
<dbReference type="CDD" id="cd02440">
    <property type="entry name" value="AdoMet_MTases"/>
    <property type="match status" value="1"/>
</dbReference>
<dbReference type="RefSeq" id="WP_133767181.1">
    <property type="nucleotide sequence ID" value="NZ_BAAARP010000001.1"/>
</dbReference>
<name>A0A4R7FF05_9MICO</name>
<reference evidence="3 4" key="1">
    <citation type="submission" date="2019-03" db="EMBL/GenBank/DDBJ databases">
        <title>Genomic Encyclopedia of Archaeal and Bacterial Type Strains, Phase II (KMG-II): from individual species to whole genera.</title>
        <authorList>
            <person name="Goeker M."/>
        </authorList>
    </citation>
    <scope>NUCLEOTIDE SEQUENCE [LARGE SCALE GENOMIC DNA]</scope>
    <source>
        <strain evidence="3 4">DSM 24782</strain>
    </source>
</reference>
<evidence type="ECO:0000259" key="2">
    <source>
        <dbReference type="Pfam" id="PF13649"/>
    </source>
</evidence>
<protein>
    <submittedName>
        <fullName evidence="3">Methyltransferase family protein</fullName>
    </submittedName>
</protein>
<dbReference type="InterPro" id="IPR029063">
    <property type="entry name" value="SAM-dependent_MTases_sf"/>
</dbReference>
<keyword evidence="4" id="KW-1185">Reference proteome</keyword>
<proteinExistence type="predicted"/>
<dbReference type="Gene3D" id="3.40.50.150">
    <property type="entry name" value="Vaccinia Virus protein VP39"/>
    <property type="match status" value="1"/>
</dbReference>
<feature type="domain" description="Methyltransferase" evidence="2">
    <location>
        <begin position="54"/>
        <end position="144"/>
    </location>
</feature>
<evidence type="ECO:0000256" key="1">
    <source>
        <dbReference type="ARBA" id="ARBA00022679"/>
    </source>
</evidence>
<dbReference type="InterPro" id="IPR041698">
    <property type="entry name" value="Methyltransf_25"/>
</dbReference>
<dbReference type="PANTHER" id="PTHR43861">
    <property type="entry name" value="TRANS-ACONITATE 2-METHYLTRANSFERASE-RELATED"/>
    <property type="match status" value="1"/>
</dbReference>
<dbReference type="Proteomes" id="UP000295344">
    <property type="component" value="Unassembled WGS sequence"/>
</dbReference>
<keyword evidence="3" id="KW-0489">Methyltransferase</keyword>
<sequence length="208" mass="22407">MSDTAAATPALSDVTAAYDEAADRYIELVGSVERVGEEDRAAIGAWAADLTGPVLDVGSGPGHWSGYLHDRGIEVEGVDATPRLLAHARRTHPGIVFRLGDLRELEPEHRSLGGVLAWFSLIHTDPALVPDVLRRLAQGLRPGGSMLVGFFAGDRIEPFDHRVITGWTWPMATMTGALEAVGLAVLDARTWRTPNGRCNAAVRARRVD</sequence>
<accession>A0A4R7FF05</accession>
<dbReference type="GO" id="GO:0008168">
    <property type="term" value="F:methyltransferase activity"/>
    <property type="evidence" value="ECO:0007669"/>
    <property type="project" value="UniProtKB-KW"/>
</dbReference>
<organism evidence="3 4">
    <name type="scientific">Amnibacterium kyonggiense</name>
    <dbReference type="NCBI Taxonomy" id="595671"/>
    <lineage>
        <taxon>Bacteria</taxon>
        <taxon>Bacillati</taxon>
        <taxon>Actinomycetota</taxon>
        <taxon>Actinomycetes</taxon>
        <taxon>Micrococcales</taxon>
        <taxon>Microbacteriaceae</taxon>
        <taxon>Amnibacterium</taxon>
    </lineage>
</organism>
<dbReference type="OrthoDB" id="9805171at2"/>
<dbReference type="EMBL" id="SOAM01000003">
    <property type="protein sequence ID" value="TDS75953.1"/>
    <property type="molecule type" value="Genomic_DNA"/>
</dbReference>
<dbReference type="GO" id="GO:0032259">
    <property type="term" value="P:methylation"/>
    <property type="evidence" value="ECO:0007669"/>
    <property type="project" value="UniProtKB-KW"/>
</dbReference>
<dbReference type="AlphaFoldDB" id="A0A4R7FF05"/>
<evidence type="ECO:0000313" key="3">
    <source>
        <dbReference type="EMBL" id="TDS75953.1"/>
    </source>
</evidence>
<evidence type="ECO:0000313" key="4">
    <source>
        <dbReference type="Proteomes" id="UP000295344"/>
    </source>
</evidence>
<dbReference type="Pfam" id="PF13649">
    <property type="entry name" value="Methyltransf_25"/>
    <property type="match status" value="1"/>
</dbReference>